<dbReference type="RefSeq" id="WP_169624680.1">
    <property type="nucleotide sequence ID" value="NZ_JABBNT010000002.1"/>
</dbReference>
<evidence type="ECO:0000256" key="6">
    <source>
        <dbReference type="ARBA" id="ARBA00023288"/>
    </source>
</evidence>
<evidence type="ECO:0000256" key="8">
    <source>
        <dbReference type="SAM" id="SignalP"/>
    </source>
</evidence>
<feature type="domain" description="Surface antigen" evidence="10">
    <location>
        <begin position="84"/>
        <end position="166"/>
    </location>
</feature>
<comment type="caution">
    <text evidence="11">The sequence shown here is derived from an EMBL/GenBank/DDBJ whole genome shotgun (WGS) entry which is preliminary data.</text>
</comment>
<name>A0A7Y0HE11_9PROT</name>
<comment type="subcellular location">
    <subcellularLocation>
        <location evidence="1">Cell outer membrane</location>
        <topology evidence="1">Lipid-anchor</topology>
    </subcellularLocation>
</comment>
<feature type="signal peptide" evidence="8">
    <location>
        <begin position="1"/>
        <end position="28"/>
    </location>
</feature>
<keyword evidence="4 8" id="KW-0732">Signal</keyword>
<evidence type="ECO:0000313" key="12">
    <source>
        <dbReference type="Proteomes" id="UP000539372"/>
    </source>
</evidence>
<evidence type="ECO:0000313" key="11">
    <source>
        <dbReference type="EMBL" id="NMM44391.1"/>
    </source>
</evidence>
<gene>
    <name evidence="11" type="ORF">HH303_07865</name>
</gene>
<dbReference type="PIRSF" id="PIRSF002721">
    <property type="entry name" value="Surface_antigen_Rickettsia"/>
    <property type="match status" value="1"/>
</dbReference>
<proteinExistence type="inferred from homology"/>
<evidence type="ECO:0000256" key="2">
    <source>
        <dbReference type="ARBA" id="ARBA00008681"/>
    </source>
</evidence>
<comment type="similarity">
    <text evidence="2">Belongs to the rickettsiale 17 kDa surface antigen family.</text>
</comment>
<dbReference type="InterPro" id="IPR008816">
    <property type="entry name" value="Gly_zipper_2TM_dom"/>
</dbReference>
<feature type="region of interest" description="Disordered" evidence="7">
    <location>
        <begin position="98"/>
        <end position="128"/>
    </location>
</feature>
<evidence type="ECO:0000256" key="5">
    <source>
        <dbReference type="ARBA" id="ARBA00023139"/>
    </source>
</evidence>
<dbReference type="Pfam" id="PF05433">
    <property type="entry name" value="Rick_17kDa_Anti"/>
    <property type="match status" value="1"/>
</dbReference>
<dbReference type="InterPro" id="IPR016364">
    <property type="entry name" value="Surface_antigen_Rickettsia"/>
</dbReference>
<evidence type="ECO:0000256" key="1">
    <source>
        <dbReference type="ARBA" id="ARBA00004459"/>
    </source>
</evidence>
<keyword evidence="12" id="KW-1185">Reference proteome</keyword>
<evidence type="ECO:0000256" key="7">
    <source>
        <dbReference type="SAM" id="MobiDB-lite"/>
    </source>
</evidence>
<keyword evidence="5" id="KW-0564">Palmitate</keyword>
<feature type="chain" id="PRO_5030542589" description="17 kDa surface antigen" evidence="8">
    <location>
        <begin position="29"/>
        <end position="167"/>
    </location>
</feature>
<dbReference type="EMBL" id="JABBNT010000002">
    <property type="protein sequence ID" value="NMM44391.1"/>
    <property type="molecule type" value="Genomic_DNA"/>
</dbReference>
<evidence type="ECO:0000256" key="4">
    <source>
        <dbReference type="ARBA" id="ARBA00022729"/>
    </source>
</evidence>
<evidence type="ECO:0000256" key="3">
    <source>
        <dbReference type="ARBA" id="ARBA00015281"/>
    </source>
</evidence>
<protein>
    <recommendedName>
        <fullName evidence="3">17 kDa surface antigen</fullName>
    </recommendedName>
</protein>
<dbReference type="Proteomes" id="UP000539372">
    <property type="component" value="Unassembled WGS sequence"/>
</dbReference>
<accession>A0A7Y0HE11</accession>
<dbReference type="AlphaFoldDB" id="A0A7Y0HE11"/>
<feature type="domain" description="Glycine zipper 2TM" evidence="9">
    <location>
        <begin position="39"/>
        <end position="80"/>
    </location>
</feature>
<evidence type="ECO:0000259" key="10">
    <source>
        <dbReference type="Pfam" id="PF16998"/>
    </source>
</evidence>
<organism evidence="11 12">
    <name type="scientific">Pacificispira spongiicola</name>
    <dbReference type="NCBI Taxonomy" id="2729598"/>
    <lineage>
        <taxon>Bacteria</taxon>
        <taxon>Pseudomonadati</taxon>
        <taxon>Pseudomonadota</taxon>
        <taxon>Alphaproteobacteria</taxon>
        <taxon>Rhodospirillales</taxon>
        <taxon>Rhodospirillaceae</taxon>
        <taxon>Pacificispira</taxon>
    </lineage>
</organism>
<dbReference type="GO" id="GO:0009279">
    <property type="term" value="C:cell outer membrane"/>
    <property type="evidence" value="ECO:0007669"/>
    <property type="project" value="UniProtKB-SubCell"/>
</dbReference>
<sequence length="167" mass="17081">MTVAETQKPRRVAAKTIALTLVAGLALTACEGAGTKETIGGASGAVLGGVLGAQVGKGQGQLIAVGLGAVLGALAGSSIGRSLDEVDKMKMSQTTQTALENQPDKATSSWVNPNTGHSGTVTPHETYQTDSGQYCREFTQTVDIGGKEEQAYGTACRQPDGSWKIVS</sequence>
<dbReference type="InterPro" id="IPR032635">
    <property type="entry name" value="Anti_2"/>
</dbReference>
<keyword evidence="6" id="KW-0449">Lipoprotein</keyword>
<evidence type="ECO:0000259" key="9">
    <source>
        <dbReference type="Pfam" id="PF05433"/>
    </source>
</evidence>
<dbReference type="Pfam" id="PF16998">
    <property type="entry name" value="17kDa_Anti_2"/>
    <property type="match status" value="1"/>
</dbReference>
<reference evidence="11 12" key="1">
    <citation type="submission" date="2020-04" db="EMBL/GenBank/DDBJ databases">
        <title>Rhodospirillaceae bacterium KN72 isolated from deep sea.</title>
        <authorList>
            <person name="Zhang D.-C."/>
        </authorList>
    </citation>
    <scope>NUCLEOTIDE SEQUENCE [LARGE SCALE GENOMIC DNA]</scope>
    <source>
        <strain evidence="11 12">KN72</strain>
    </source>
</reference>